<name>A0A6A6S472_9PLEO</name>
<protein>
    <recommendedName>
        <fullName evidence="4">F-box domain-containing protein</fullName>
    </recommendedName>
</protein>
<evidence type="ECO:0000313" key="2">
    <source>
        <dbReference type="EMBL" id="KAF2642087.1"/>
    </source>
</evidence>
<feature type="region of interest" description="Disordered" evidence="1">
    <location>
        <begin position="211"/>
        <end position="234"/>
    </location>
</feature>
<dbReference type="EMBL" id="MU006782">
    <property type="protein sequence ID" value="KAF2642087.1"/>
    <property type="molecule type" value="Genomic_DNA"/>
</dbReference>
<gene>
    <name evidence="2" type="ORF">P280DRAFT_517083</name>
</gene>
<dbReference type="OrthoDB" id="3894566at2759"/>
<evidence type="ECO:0000256" key="1">
    <source>
        <dbReference type="SAM" id="MobiDB-lite"/>
    </source>
</evidence>
<feature type="compositionally biased region" description="Acidic residues" evidence="1">
    <location>
        <begin position="348"/>
        <end position="360"/>
    </location>
</feature>
<dbReference type="AlphaFoldDB" id="A0A6A6S472"/>
<feature type="compositionally biased region" description="Polar residues" evidence="1">
    <location>
        <begin position="225"/>
        <end position="234"/>
    </location>
</feature>
<proteinExistence type="predicted"/>
<reference evidence="2" key="1">
    <citation type="journal article" date="2020" name="Stud. Mycol.">
        <title>101 Dothideomycetes genomes: a test case for predicting lifestyles and emergence of pathogens.</title>
        <authorList>
            <person name="Haridas S."/>
            <person name="Albert R."/>
            <person name="Binder M."/>
            <person name="Bloem J."/>
            <person name="Labutti K."/>
            <person name="Salamov A."/>
            <person name="Andreopoulos B."/>
            <person name="Baker S."/>
            <person name="Barry K."/>
            <person name="Bills G."/>
            <person name="Bluhm B."/>
            <person name="Cannon C."/>
            <person name="Castanera R."/>
            <person name="Culley D."/>
            <person name="Daum C."/>
            <person name="Ezra D."/>
            <person name="Gonzalez J."/>
            <person name="Henrissat B."/>
            <person name="Kuo A."/>
            <person name="Liang C."/>
            <person name="Lipzen A."/>
            <person name="Lutzoni F."/>
            <person name="Magnuson J."/>
            <person name="Mondo S."/>
            <person name="Nolan M."/>
            <person name="Ohm R."/>
            <person name="Pangilinan J."/>
            <person name="Park H.-J."/>
            <person name="Ramirez L."/>
            <person name="Alfaro M."/>
            <person name="Sun H."/>
            <person name="Tritt A."/>
            <person name="Yoshinaga Y."/>
            <person name="Zwiers L.-H."/>
            <person name="Turgeon B."/>
            <person name="Goodwin S."/>
            <person name="Spatafora J."/>
            <person name="Crous P."/>
            <person name="Grigoriev I."/>
        </authorList>
    </citation>
    <scope>NUCLEOTIDE SEQUENCE</scope>
    <source>
        <strain evidence="2">CBS 473.64</strain>
    </source>
</reference>
<keyword evidence="3" id="KW-1185">Reference proteome</keyword>
<feature type="region of interest" description="Disordered" evidence="1">
    <location>
        <begin position="347"/>
        <end position="376"/>
    </location>
</feature>
<evidence type="ECO:0008006" key="4">
    <source>
        <dbReference type="Google" id="ProtNLM"/>
    </source>
</evidence>
<accession>A0A6A6S472</accession>
<evidence type="ECO:0000313" key="3">
    <source>
        <dbReference type="Proteomes" id="UP000799753"/>
    </source>
</evidence>
<dbReference type="Proteomes" id="UP000799753">
    <property type="component" value="Unassembled WGS sequence"/>
</dbReference>
<organism evidence="2 3">
    <name type="scientific">Massarina eburnea CBS 473.64</name>
    <dbReference type="NCBI Taxonomy" id="1395130"/>
    <lineage>
        <taxon>Eukaryota</taxon>
        <taxon>Fungi</taxon>
        <taxon>Dikarya</taxon>
        <taxon>Ascomycota</taxon>
        <taxon>Pezizomycotina</taxon>
        <taxon>Dothideomycetes</taxon>
        <taxon>Pleosporomycetidae</taxon>
        <taxon>Pleosporales</taxon>
        <taxon>Massarineae</taxon>
        <taxon>Massarinaceae</taxon>
        <taxon>Massarina</taxon>
    </lineage>
</organism>
<sequence>MEKSIASDPPTLCTLPLELREEILSHLLLPEHVYTSSSQAQKDQAQRLDTKKLETYVDSRIYIPTRLPANILQICRQLREDCIGFNTRLLNSPFSKAKPGPLLQAGGSWDRTLTKQEGDKDEIIEHHHDDNMVRITLEVDEAIVESLGSYIPERIEPSPHFLSLLPLLGRLRTIKFIVWAGFNWWGSQSDSTTPKLEEMLKRARIRRTFSDQDDQVAEPSVWKPATSTPSSTDITNHDSLSKALSTLLDHLPLVSEVQIDILLHATAYLNWDLPNTKWEYVKKWLDGPPAYNPVENRAVLEKVQRRLVTVALVGSSKVFSRVFLRQLEVRLPGREVVEVRRGVCDPFSGEEEGNDSDEENQGSANSTSKSRIHDIPEVSLTNTFHRPI</sequence>